<feature type="compositionally biased region" description="Polar residues" evidence="8">
    <location>
        <begin position="1001"/>
        <end position="1012"/>
    </location>
</feature>
<dbReference type="FunFam" id="1.10.1300.10:FF:000006">
    <property type="entry name" value="Phosphodiesterase 9A"/>
    <property type="match status" value="1"/>
</dbReference>
<evidence type="ECO:0000256" key="1">
    <source>
        <dbReference type="ARBA" id="ARBA00022535"/>
    </source>
</evidence>
<dbReference type="PROSITE" id="PS00126">
    <property type="entry name" value="PDEASE_I_1"/>
    <property type="match status" value="1"/>
</dbReference>
<evidence type="ECO:0000256" key="5">
    <source>
        <dbReference type="PIRSR" id="PIRSR623088-2"/>
    </source>
</evidence>
<keyword evidence="11" id="KW-1185">Reference proteome</keyword>
<dbReference type="InterPro" id="IPR002073">
    <property type="entry name" value="PDEase_catalytic_dom"/>
</dbReference>
<sequence>MSVYCVHNEKEFEIELDEKASVPQVIAQLKSHVPDTTGDILKLYTSDGNLVPIGPHIPSNSRTKRYKLVTVTSTNCLISGETPKLQTTSLLSDINFVAKKFDHFNKFADSKYKKQNIVLTPAISRVESLVKKLRPFEDEKPVSFTSDVYERLKSVNFEVWNYDEDALQHFLLYFFVDMNFVAHFKLDRAVLHRFLCTVRRAYNKNPFHNFKHCFCVTQMVYVLLHIGELDKQLTMLEKFSLLISAVGHDLDHPGLNNAYQTNALTELAITYNDISPLENHHCAMLFSIFRHPELNILGTLSTQEYKDARKIIIGCILATDMGKHSECISKLREVGQTFKIDDPIHRALLIQTILKCADISNEVRPSKVSEPWVDCLLEEFFAQSDREKEEHLPFAPFMDRDKVTKPSAQVGFIGFVLLPLFDDTSKLVPELTPLIENIQRAKDYYMNAKNKRDAFILTSMLAQELMSTNMESTQAYLNMMPKLDSFTLDSSRQSRFFNDLDSNSSARVSQSSFAEYAGSLVSTIGSWDETEQDYDVKATREVTEMVEQLDNLLYKDYNSTIEAGEILDECQQWTLLFPHIRVCGIQMIPTKDSGYEIMSMQDARSSSPYFFLPAKPNDPHVIMQIQGHHIDSKCIRTAEDLISENDENSSSEWNLTSTIDWSDTVVREFIPRIQEFNVARWGVFKLLVEEDVHDRSSTPTPDHPHQEPRYENAKRYNVRLIKEGTGDIIAMRKTLESLAVYHSSNDLFALQSDQIGKSRNNSIIMHTWKSSNFPNQMNLHQITFDSQNSTFSFDFKLGLVDIMIQLKGLNVIEYQSPSFQKFFSKNQVDISHEIERRRSCLNAVEIVDGSVDEFFAFDSKVMDPKRPYSADSGNMVLESMKKDLIHSIFDDLWSEVYPKFQVLIDQFANSIGKLTPDIVHSVSQTPDNSSQIIHPYETPLEEDSEDDLLSAITIRPVPLQKRGSSSRVRSEISGIQPLNGGLTVLESRPTSAKPLQRPASARSNLSRPTSARPQDPTPLRAQLNMSKSGNTWKRGSTGFRLMPIVAAGQGGMNDMIHVTSLPLNQQKASTTNWTPVPTQSQHLGKKLPPIKGIMSSIDSLDIPKIQKHVNFDPTLDPTEVQKSVPSPRPFSARRQISSPFRTRTLPLSRPHTAISDRVIISNN</sequence>
<feature type="binding site" evidence="6">
    <location>
        <position position="248"/>
    </location>
    <ligand>
        <name>Zn(2+)</name>
        <dbReference type="ChEBI" id="CHEBI:29105"/>
        <label>1</label>
    </ligand>
</feature>
<dbReference type="Proteomes" id="UP001210925">
    <property type="component" value="Unassembled WGS sequence"/>
</dbReference>
<feature type="binding site" evidence="6">
    <location>
        <position position="358"/>
    </location>
    <ligand>
        <name>Zn(2+)</name>
        <dbReference type="ChEBI" id="CHEBI:29105"/>
        <label>1</label>
    </ligand>
</feature>
<feature type="binding site" evidence="5">
    <location>
        <position position="249"/>
    </location>
    <ligand>
        <name>AMP</name>
        <dbReference type="ChEBI" id="CHEBI:456215"/>
    </ligand>
</feature>
<evidence type="ECO:0000313" key="10">
    <source>
        <dbReference type="EMBL" id="KAJ3259165.1"/>
    </source>
</evidence>
<feature type="binding site" evidence="5">
    <location>
        <position position="409"/>
    </location>
    <ligand>
        <name>AMP</name>
        <dbReference type="ChEBI" id="CHEBI:456215"/>
    </ligand>
</feature>
<reference evidence="10" key="1">
    <citation type="submission" date="2020-05" db="EMBL/GenBank/DDBJ databases">
        <title>Phylogenomic resolution of chytrid fungi.</title>
        <authorList>
            <person name="Stajich J.E."/>
            <person name="Amses K."/>
            <person name="Simmons R."/>
            <person name="Seto K."/>
            <person name="Myers J."/>
            <person name="Bonds A."/>
            <person name="Quandt C.A."/>
            <person name="Barry K."/>
            <person name="Liu P."/>
            <person name="Grigoriev I."/>
            <person name="Longcore J.E."/>
            <person name="James T.Y."/>
        </authorList>
    </citation>
    <scope>NUCLEOTIDE SEQUENCE</scope>
    <source>
        <strain evidence="10">PLAUS21</strain>
    </source>
</reference>
<proteinExistence type="inferred from homology"/>
<dbReference type="Pfam" id="PF00233">
    <property type="entry name" value="PDEase_I"/>
    <property type="match status" value="1"/>
</dbReference>
<dbReference type="Gene3D" id="1.10.1300.10">
    <property type="entry name" value="3'5'-cyclic nucleotide phosphodiesterase, catalytic domain"/>
    <property type="match status" value="1"/>
</dbReference>
<organism evidence="10 11">
    <name type="scientific">Boothiomyces macroporosus</name>
    <dbReference type="NCBI Taxonomy" id="261099"/>
    <lineage>
        <taxon>Eukaryota</taxon>
        <taxon>Fungi</taxon>
        <taxon>Fungi incertae sedis</taxon>
        <taxon>Chytridiomycota</taxon>
        <taxon>Chytridiomycota incertae sedis</taxon>
        <taxon>Chytridiomycetes</taxon>
        <taxon>Rhizophydiales</taxon>
        <taxon>Terramycetaceae</taxon>
        <taxon>Boothiomyces</taxon>
    </lineage>
</organism>
<dbReference type="PROSITE" id="PS51845">
    <property type="entry name" value="PDEASE_I_2"/>
    <property type="match status" value="1"/>
</dbReference>
<name>A0AAD5UKW9_9FUNG</name>
<comment type="similarity">
    <text evidence="7">Belongs to the cyclic nucleotide phosphodiesterase family.</text>
</comment>
<evidence type="ECO:0000256" key="7">
    <source>
        <dbReference type="RuleBase" id="RU363067"/>
    </source>
</evidence>
<dbReference type="GO" id="GO:0004114">
    <property type="term" value="F:3',5'-cyclic-nucleotide phosphodiesterase activity"/>
    <property type="evidence" value="ECO:0007669"/>
    <property type="project" value="InterPro"/>
</dbReference>
<feature type="region of interest" description="Disordered" evidence="8">
    <location>
        <begin position="981"/>
        <end position="1034"/>
    </location>
</feature>
<dbReference type="Pfam" id="PF12516">
    <property type="entry name" value="DUF3719"/>
    <property type="match status" value="1"/>
</dbReference>
<protein>
    <recommendedName>
        <fullName evidence="7">Phosphodiesterase</fullName>
        <ecNumber evidence="7">3.1.4.-</ecNumber>
    </recommendedName>
</protein>
<dbReference type="GO" id="GO:0007165">
    <property type="term" value="P:signal transduction"/>
    <property type="evidence" value="ECO:0007669"/>
    <property type="project" value="InterPro"/>
</dbReference>
<evidence type="ECO:0000256" key="4">
    <source>
        <dbReference type="PIRSR" id="PIRSR623088-1"/>
    </source>
</evidence>
<evidence type="ECO:0000256" key="3">
    <source>
        <dbReference type="ARBA" id="ARBA00022801"/>
    </source>
</evidence>
<dbReference type="GO" id="GO:0046872">
    <property type="term" value="F:metal ion binding"/>
    <property type="evidence" value="ECO:0007669"/>
    <property type="project" value="UniProtKB-KW"/>
</dbReference>
<dbReference type="SUPFAM" id="SSF109604">
    <property type="entry name" value="HD-domain/PDEase-like"/>
    <property type="match status" value="1"/>
</dbReference>
<dbReference type="AlphaFoldDB" id="A0AAD5UKW9"/>
<feature type="binding site" evidence="6">
    <location>
        <position position="249"/>
    </location>
    <ligand>
        <name>Zn(2+)</name>
        <dbReference type="ChEBI" id="CHEBI:29105"/>
        <label>2</label>
    </ligand>
</feature>
<keyword evidence="2 6" id="KW-0479">Metal-binding</keyword>
<dbReference type="SMART" id="SM00471">
    <property type="entry name" value="HDc"/>
    <property type="match status" value="1"/>
</dbReference>
<comment type="cofactor">
    <cofactor evidence="7">
        <name>a divalent metal cation</name>
        <dbReference type="ChEBI" id="CHEBI:60240"/>
    </cofactor>
    <text evidence="7">Binds 2 divalent metal cations per subunit. Site 1 may preferentially bind zinc ions, while site 2 has a preference for magnesium and/or manganese ions.</text>
</comment>
<feature type="region of interest" description="Disordered" evidence="8">
    <location>
        <begin position="1111"/>
        <end position="1132"/>
    </location>
</feature>
<gene>
    <name evidence="10" type="primary">PDE9A_1</name>
    <name evidence="10" type="ORF">HK103_002812</name>
</gene>
<accession>A0AAD5UKW9</accession>
<comment type="caution">
    <text evidence="10">The sequence shown here is derived from an EMBL/GenBank/DDBJ whole genome shotgun (WGS) entry which is preliminary data.</text>
</comment>
<evidence type="ECO:0000256" key="6">
    <source>
        <dbReference type="PIRSR" id="PIRSR623088-3"/>
    </source>
</evidence>
<dbReference type="InterPro" id="IPR003607">
    <property type="entry name" value="HD/PDEase_dom"/>
</dbReference>
<evidence type="ECO:0000259" key="9">
    <source>
        <dbReference type="PROSITE" id="PS51845"/>
    </source>
</evidence>
<feature type="binding site" evidence="6">
    <location>
        <position position="212"/>
    </location>
    <ligand>
        <name>Zn(2+)</name>
        <dbReference type="ChEBI" id="CHEBI:29105"/>
        <label>1</label>
    </ligand>
</feature>
<keyword evidence="3 7" id="KW-0378">Hydrolase</keyword>
<dbReference type="CDD" id="cd00077">
    <property type="entry name" value="HDc"/>
    <property type="match status" value="1"/>
</dbReference>
<dbReference type="PANTHER" id="PTHR11347">
    <property type="entry name" value="CYCLIC NUCLEOTIDE PHOSPHODIESTERASE"/>
    <property type="match status" value="1"/>
</dbReference>
<dbReference type="InterPro" id="IPR023174">
    <property type="entry name" value="PDEase_CS"/>
</dbReference>
<feature type="domain" description="PDEase" evidence="9">
    <location>
        <begin position="137"/>
        <end position="452"/>
    </location>
</feature>
<dbReference type="InterPro" id="IPR023088">
    <property type="entry name" value="PDEase"/>
</dbReference>
<evidence type="ECO:0000256" key="8">
    <source>
        <dbReference type="SAM" id="MobiDB-lite"/>
    </source>
</evidence>
<feature type="binding site" evidence="5">
    <location>
        <begin position="208"/>
        <end position="212"/>
    </location>
    <ligand>
        <name>AMP</name>
        <dbReference type="ChEBI" id="CHEBI:456215"/>
    </ligand>
</feature>
<feature type="binding site" evidence="5">
    <location>
        <position position="358"/>
    </location>
    <ligand>
        <name>AMP</name>
        <dbReference type="ChEBI" id="CHEBI:456215"/>
    </ligand>
</feature>
<dbReference type="EMBL" id="JADGKB010000020">
    <property type="protein sequence ID" value="KAJ3259165.1"/>
    <property type="molecule type" value="Genomic_DNA"/>
</dbReference>
<dbReference type="EC" id="3.1.4.-" evidence="7"/>
<evidence type="ECO:0000313" key="11">
    <source>
        <dbReference type="Proteomes" id="UP001210925"/>
    </source>
</evidence>
<feature type="compositionally biased region" description="Polar residues" evidence="8">
    <location>
        <begin position="1023"/>
        <end position="1034"/>
    </location>
</feature>
<feature type="binding site" evidence="6">
    <location>
        <position position="249"/>
    </location>
    <ligand>
        <name>Zn(2+)</name>
        <dbReference type="ChEBI" id="CHEBI:29105"/>
        <label>1</label>
    </ligand>
</feature>
<evidence type="ECO:0000256" key="2">
    <source>
        <dbReference type="ARBA" id="ARBA00022723"/>
    </source>
</evidence>
<dbReference type="InterPro" id="IPR022194">
    <property type="entry name" value="DUF3719"/>
</dbReference>
<feature type="active site" description="Proton donor" evidence="4">
    <location>
        <position position="208"/>
    </location>
</feature>
<dbReference type="InterPro" id="IPR036971">
    <property type="entry name" value="PDEase_catalytic_dom_sf"/>
</dbReference>
<keyword evidence="1" id="KW-0140">cGMP</keyword>
<dbReference type="PRINTS" id="PR00387">
    <property type="entry name" value="PDIESTERASE1"/>
</dbReference>